<feature type="transmembrane region" description="Helical" evidence="4">
    <location>
        <begin position="340"/>
        <end position="359"/>
    </location>
</feature>
<dbReference type="Proteomes" id="UP000298774">
    <property type="component" value="Chromosome"/>
</dbReference>
<evidence type="ECO:0000313" key="5">
    <source>
        <dbReference type="EMBL" id="MDX5954763.1"/>
    </source>
</evidence>
<evidence type="ECO:0000256" key="2">
    <source>
        <dbReference type="ARBA" id="ARBA00022989"/>
    </source>
</evidence>
<evidence type="ECO:0000256" key="3">
    <source>
        <dbReference type="ARBA" id="ARBA00023136"/>
    </source>
</evidence>
<keyword evidence="1 4" id="KW-0812">Transmembrane</keyword>
<gene>
    <name evidence="6" type="ORF">D3868_05620</name>
    <name evidence="5" type="ORF">SIM66_26705</name>
</gene>
<dbReference type="RefSeq" id="WP_035671593.1">
    <property type="nucleotide sequence ID" value="NZ_CP012914.1"/>
</dbReference>
<dbReference type="InterPro" id="IPR011701">
    <property type="entry name" value="MFS"/>
</dbReference>
<feature type="transmembrane region" description="Helical" evidence="4">
    <location>
        <begin position="75"/>
        <end position="94"/>
    </location>
</feature>
<dbReference type="EMBL" id="CP032339">
    <property type="protein sequence ID" value="QCO08567.1"/>
    <property type="molecule type" value="Genomic_DNA"/>
</dbReference>
<feature type="transmembrane region" description="Helical" evidence="4">
    <location>
        <begin position="42"/>
        <end position="63"/>
    </location>
</feature>
<organism evidence="6 7">
    <name type="scientific">Azospirillum brasilense</name>
    <dbReference type="NCBI Taxonomy" id="192"/>
    <lineage>
        <taxon>Bacteria</taxon>
        <taxon>Pseudomonadati</taxon>
        <taxon>Pseudomonadota</taxon>
        <taxon>Alphaproteobacteria</taxon>
        <taxon>Rhodospirillales</taxon>
        <taxon>Azospirillaceae</taxon>
        <taxon>Azospirillum</taxon>
    </lineage>
</organism>
<feature type="transmembrane region" description="Helical" evidence="4">
    <location>
        <begin position="208"/>
        <end position="228"/>
    </location>
</feature>
<keyword evidence="2 4" id="KW-1133">Transmembrane helix</keyword>
<evidence type="ECO:0000256" key="4">
    <source>
        <dbReference type="SAM" id="Phobius"/>
    </source>
</evidence>
<dbReference type="GeneID" id="56452366"/>
<dbReference type="KEGG" id="abf:AMK58_11430"/>
<sequence length="391" mass="40057">MSHITRRLVWFLGVSQLLCWGISYYLIAIFGNPMAADLGLSLPVAFGGFTAALLVMGVVSGSVGRAIDRWGGRPVMVIGSLLTAAGCLGLASSTGLVSYYASWLVLGLAMRASLYEAAFAALARLGGPLARVPISQITLLGGLASTVLWPVGQAMADAWGWRGALVAYAVIALLTIPLHAAIPSDRYVRPPAPAGTEPAGTADPRRRAWVAPVFYMVMTTAVGVLTSAMSAHMIGILVGLGAAPAAAVWISTVRGVGQSSARLCEVLSGGRLHPTVLALLACGLLLPGFIIGLWSGAVLAAGVAFSLLFGAGAGLATIVRGTLPLVLFDPQSYGRTVGRLLVPSFYAAALAPMGYAVIIERAGETAALLLSAVLALVAVGAAGVLWATARR</sequence>
<accession>A0A0N7I809</accession>
<feature type="transmembrane region" description="Helical" evidence="4">
    <location>
        <begin position="164"/>
        <end position="182"/>
    </location>
</feature>
<dbReference type="InterPro" id="IPR036259">
    <property type="entry name" value="MFS_trans_sf"/>
</dbReference>
<evidence type="ECO:0000313" key="6">
    <source>
        <dbReference type="EMBL" id="QCO08567.1"/>
    </source>
</evidence>
<feature type="transmembrane region" description="Helical" evidence="4">
    <location>
        <begin position="134"/>
        <end position="152"/>
    </location>
</feature>
<proteinExistence type="predicted"/>
<name>A0A0N7I809_AZOBR</name>
<dbReference type="Pfam" id="PF07690">
    <property type="entry name" value="MFS_1"/>
    <property type="match status" value="1"/>
</dbReference>
<feature type="transmembrane region" description="Helical" evidence="4">
    <location>
        <begin position="365"/>
        <end position="387"/>
    </location>
</feature>
<evidence type="ECO:0000256" key="1">
    <source>
        <dbReference type="ARBA" id="ARBA00022692"/>
    </source>
</evidence>
<feature type="transmembrane region" description="Helical" evidence="4">
    <location>
        <begin position="303"/>
        <end position="328"/>
    </location>
</feature>
<protein>
    <submittedName>
        <fullName evidence="6">MFS transporter</fullName>
    </submittedName>
</protein>
<reference evidence="6 7" key="1">
    <citation type="submission" date="2018-09" db="EMBL/GenBank/DDBJ databases">
        <title>Whole genome based analysis of evolution and adaptive divergence in Indian and Brazilian strains of Azospirillum brasilense.</title>
        <authorList>
            <person name="Singh C."/>
            <person name="Tripathi A.K."/>
        </authorList>
    </citation>
    <scope>NUCLEOTIDE SEQUENCE [LARGE SCALE GENOMIC DNA]</scope>
    <source>
        <strain evidence="6 7">MTCC4038</strain>
    </source>
</reference>
<dbReference type="EMBL" id="JAWXYC010000004">
    <property type="protein sequence ID" value="MDX5954763.1"/>
    <property type="molecule type" value="Genomic_DNA"/>
</dbReference>
<dbReference type="Gene3D" id="1.20.1250.20">
    <property type="entry name" value="MFS general substrate transporter like domains"/>
    <property type="match status" value="1"/>
</dbReference>
<keyword evidence="3 4" id="KW-0472">Membrane</keyword>
<dbReference type="AlphaFoldDB" id="A0A0N7I809"/>
<keyword evidence="8" id="KW-1185">Reference proteome</keyword>
<feature type="transmembrane region" description="Helical" evidence="4">
    <location>
        <begin position="7"/>
        <end position="30"/>
    </location>
</feature>
<feature type="transmembrane region" description="Helical" evidence="4">
    <location>
        <begin position="234"/>
        <end position="256"/>
    </location>
</feature>
<feature type="transmembrane region" description="Helical" evidence="4">
    <location>
        <begin position="276"/>
        <end position="297"/>
    </location>
</feature>
<reference evidence="5 8" key="2">
    <citation type="submission" date="2023-11" db="EMBL/GenBank/DDBJ databases">
        <title>MicrobeMod: A computational toolkit for identifying prokaryotic methylation and restriction-modification with nanopore sequencing.</title>
        <authorList>
            <person name="Crits-Christoph A."/>
            <person name="Kang S.C."/>
            <person name="Lee H."/>
            <person name="Ostrov N."/>
        </authorList>
    </citation>
    <scope>NUCLEOTIDE SEQUENCE [LARGE SCALE GENOMIC DNA]</scope>
    <source>
        <strain evidence="5 8">ATCC 29145</strain>
    </source>
</reference>
<evidence type="ECO:0000313" key="7">
    <source>
        <dbReference type="Proteomes" id="UP000298774"/>
    </source>
</evidence>
<dbReference type="GO" id="GO:0022857">
    <property type="term" value="F:transmembrane transporter activity"/>
    <property type="evidence" value="ECO:0007669"/>
    <property type="project" value="InterPro"/>
</dbReference>
<dbReference type="SUPFAM" id="SSF103473">
    <property type="entry name" value="MFS general substrate transporter"/>
    <property type="match status" value="1"/>
</dbReference>
<evidence type="ECO:0000313" key="8">
    <source>
        <dbReference type="Proteomes" id="UP001277471"/>
    </source>
</evidence>
<dbReference type="Proteomes" id="UP001277471">
    <property type="component" value="Unassembled WGS sequence"/>
</dbReference>